<dbReference type="GO" id="GO:0004749">
    <property type="term" value="F:ribose phosphate diphosphokinase activity"/>
    <property type="evidence" value="ECO:0007669"/>
    <property type="project" value="UniProtKB-EC"/>
</dbReference>
<protein>
    <submittedName>
        <fullName evidence="1">Ribose-phosphate pyrophosphokinase</fullName>
        <ecNumber evidence="1">2.7.6.1</ecNumber>
    </submittedName>
</protein>
<dbReference type="AlphaFoldDB" id="A0A378N6R6"/>
<dbReference type="EMBL" id="UGPN01000002">
    <property type="protein sequence ID" value="STY64070.1"/>
    <property type="molecule type" value="Genomic_DNA"/>
</dbReference>
<keyword evidence="1" id="KW-0808">Transferase</keyword>
<proteinExistence type="predicted"/>
<sequence length="44" mass="4929">MPVDNVFGSPVLIDDILKKSDLVNPIVVSPDIGGLFVQERWQNY</sequence>
<evidence type="ECO:0000313" key="2">
    <source>
        <dbReference type="Proteomes" id="UP000254802"/>
    </source>
</evidence>
<reference evidence="1 2" key="1">
    <citation type="submission" date="2018-06" db="EMBL/GenBank/DDBJ databases">
        <authorList>
            <consortium name="Pathogen Informatics"/>
            <person name="Doyle S."/>
        </authorList>
    </citation>
    <scope>NUCLEOTIDE SEQUENCE [LARGE SCALE GENOMIC DNA]</scope>
    <source>
        <strain evidence="1 2">NCTC10638</strain>
    </source>
</reference>
<gene>
    <name evidence="1" type="primary">prs_2</name>
    <name evidence="1" type="ORF">NCTC10638_03245</name>
</gene>
<dbReference type="GO" id="GO:0016301">
    <property type="term" value="F:kinase activity"/>
    <property type="evidence" value="ECO:0007669"/>
    <property type="project" value="UniProtKB-KW"/>
</dbReference>
<name>A0A378N6R6_MANHA</name>
<dbReference type="Gene3D" id="3.40.50.2020">
    <property type="match status" value="1"/>
</dbReference>
<keyword evidence="1" id="KW-0418">Kinase</keyword>
<dbReference type="EC" id="2.7.6.1" evidence="1"/>
<dbReference type="Proteomes" id="UP000254802">
    <property type="component" value="Unassembled WGS sequence"/>
</dbReference>
<organism evidence="1 2">
    <name type="scientific">Mannheimia haemolytica</name>
    <name type="common">Pasteurella haemolytica</name>
    <dbReference type="NCBI Taxonomy" id="75985"/>
    <lineage>
        <taxon>Bacteria</taxon>
        <taxon>Pseudomonadati</taxon>
        <taxon>Pseudomonadota</taxon>
        <taxon>Gammaproteobacteria</taxon>
        <taxon>Pasteurellales</taxon>
        <taxon>Pasteurellaceae</taxon>
        <taxon>Mannheimia</taxon>
    </lineage>
</organism>
<evidence type="ECO:0000313" key="1">
    <source>
        <dbReference type="EMBL" id="STY64070.1"/>
    </source>
</evidence>
<accession>A0A378N6R6</accession>
<dbReference type="InterPro" id="IPR029057">
    <property type="entry name" value="PRTase-like"/>
</dbReference>